<protein>
    <submittedName>
        <fullName evidence="2">Putative Ig domain-containing protein</fullName>
    </submittedName>
</protein>
<evidence type="ECO:0000313" key="2">
    <source>
        <dbReference type="EMBL" id="SEC42714.1"/>
    </source>
</evidence>
<sequence length="1234" mass="124552">MPNNDILDDLLVRPDKVIRKAEGVVEPARSNQGDESGYDLTNPNLHHGAEAKYAPTLQIVSKSGSVVASAEAGLHEAQTIGESSRLPVGDRDPIATIIADQNAYEGHTSSLNVSGHFRPSTGDALTFSAKLSTGLGIDAHTGVISGTATDSDFGSNPGTVTATDTHGQAISESFYLAVGDGGPTATAIADQSAYEGHSFSLNVSNYFAAAAGDALTFSAKLPAGLSINAHTGVISGTPTDSDFGNNPITVTATDAHGKAISESFNLAVGDSGPTATAIANQIGFEGQAFSLNVASHFAAPAAGDALTFSAKLPAGLSINAHTGVISGTPTDSDFGNNPITVTATDAHGKAISESFNLAVGDSGPTATAIANQSGFEGQAFSLNVASHFAAPAAGDILTFSAKLPTGLSINAHTGVISGTPTDGDYGNNTITVTATDAHGKAISESFHLQVGDSGPTATAIANQSALEGHAFSLNVSSHFKAPAAGDTLTFSGSLPAGLSINAHTGVISGTPTDSDYGNNTITVTATDTHGKAISESFHLAVGDSGPTATAIANQSALEGHAFSSNVSSHFKAPAAGDTLTFSGSLPAGLSINAHTGVISGTPTDSDYGNNTITVTATDTHGKAISESFHLAVGDSGPTATTISNQSSFEGQSFALNVSSHFAAPAAGDTLTFSAKLPTGLSIDAHTGVISGTPTDSDYGNNAVTVTATDAHGKAISESFHLAVGDSGPTATTISDQGAYEGNSFSLNVSSHFAAPVAGDALTFSAKLPTGLSIDAHTGTISGTPTDSDYGNNTVTVTATDAHGKAISESFHLQVSDSGPTATAIADQSAGEGQAFSLNVAGHFVAPAAGDALTFSASLPAGLTINSHTGVISGTPTDGDYTSNAHAYNFNFTSFDGTFTVTGQLNTANSLDAVGGYDVTGIAGSVVGLNGATISGLISNPNPSAESISPDGVFIYDNVLLSNSSPSLDYGGLLFTSNGLEYNIFYQNGNYQLIETLSPHGTAYSGQDGTFTISAISASDPITVTATDAHGQSISESFHLAVSDSGPTATPIADQSAHERQSFSLDVSSHFAAPAAGDTLTFSATVPTGLSIDAHTGIISGTPTNSDIGNNPITVTATDAHGQTISEHLNLAVADHNDTFFISSHSGDIAITGSNDWTDAVDLHNIGQSASFNLTEYAPDGHIVQSWTGLVVDGSAQSDHNITLAQGDHAQLTVNHIDGTASDHIALQHIDHIKY</sequence>
<dbReference type="OrthoDB" id="5593939at2"/>
<dbReference type="RefSeq" id="WP_083387565.1">
    <property type="nucleotide sequence ID" value="NZ_FNTI01000001.1"/>
</dbReference>
<dbReference type="Gene3D" id="2.60.40.10">
    <property type="entry name" value="Immunoglobulins"/>
    <property type="match status" value="10"/>
</dbReference>
<proteinExistence type="predicted"/>
<dbReference type="GO" id="GO:0005509">
    <property type="term" value="F:calcium ion binding"/>
    <property type="evidence" value="ECO:0007669"/>
    <property type="project" value="InterPro"/>
</dbReference>
<dbReference type="AlphaFoldDB" id="A0A1H4SF97"/>
<gene>
    <name evidence="2" type="ORF">SAMN05444171_1378</name>
</gene>
<feature type="domain" description="Dystroglycan-type cadherin-like" evidence="1">
    <location>
        <begin position="640"/>
        <end position="730"/>
    </location>
</feature>
<feature type="domain" description="Dystroglycan-type cadherin-like" evidence="1">
    <location>
        <begin position="186"/>
        <end position="275"/>
    </location>
</feature>
<evidence type="ECO:0000259" key="1">
    <source>
        <dbReference type="SMART" id="SM00736"/>
    </source>
</evidence>
<dbReference type="InterPro" id="IPR013783">
    <property type="entry name" value="Ig-like_fold"/>
</dbReference>
<dbReference type="InterPro" id="IPR006644">
    <property type="entry name" value="Cadg"/>
</dbReference>
<feature type="domain" description="Dystroglycan-type cadherin-like" evidence="1">
    <location>
        <begin position="1046"/>
        <end position="1139"/>
    </location>
</feature>
<feature type="domain" description="Dystroglycan-type cadherin-like" evidence="1">
    <location>
        <begin position="549"/>
        <end position="639"/>
    </location>
</feature>
<feature type="domain" description="Dystroglycan-type cadherin-like" evidence="1">
    <location>
        <begin position="277"/>
        <end position="366"/>
    </location>
</feature>
<feature type="domain" description="Dystroglycan-type cadherin-like" evidence="1">
    <location>
        <begin position="93"/>
        <end position="185"/>
    </location>
</feature>
<dbReference type="SUPFAM" id="SSF49313">
    <property type="entry name" value="Cadherin-like"/>
    <property type="match status" value="10"/>
</dbReference>
<feature type="domain" description="Dystroglycan-type cadherin-like" evidence="1">
    <location>
        <begin position="731"/>
        <end position="821"/>
    </location>
</feature>
<accession>A0A1H4SF97</accession>
<dbReference type="EMBL" id="FNTI01000001">
    <property type="protein sequence ID" value="SEC42714.1"/>
    <property type="molecule type" value="Genomic_DNA"/>
</dbReference>
<reference evidence="2 3" key="1">
    <citation type="submission" date="2016-10" db="EMBL/GenBank/DDBJ databases">
        <authorList>
            <person name="de Groot N.N."/>
        </authorList>
    </citation>
    <scope>NUCLEOTIDE SEQUENCE [LARGE SCALE GENOMIC DNA]</scope>
    <source>
        <strain evidence="2 3">GAS522</strain>
    </source>
</reference>
<dbReference type="Proteomes" id="UP000183208">
    <property type="component" value="Unassembled WGS sequence"/>
</dbReference>
<dbReference type="InterPro" id="IPR015919">
    <property type="entry name" value="Cadherin-like_sf"/>
</dbReference>
<feature type="domain" description="Dystroglycan-type cadherin-like" evidence="1">
    <location>
        <begin position="367"/>
        <end position="457"/>
    </location>
</feature>
<dbReference type="GO" id="GO:0016020">
    <property type="term" value="C:membrane"/>
    <property type="evidence" value="ECO:0007669"/>
    <property type="project" value="InterPro"/>
</dbReference>
<name>A0A1H4SF97_9BRAD</name>
<evidence type="ECO:0000313" key="3">
    <source>
        <dbReference type="Proteomes" id="UP000183208"/>
    </source>
</evidence>
<dbReference type="Pfam" id="PF05345">
    <property type="entry name" value="He_PIG"/>
    <property type="match status" value="10"/>
</dbReference>
<organism evidence="2 3">
    <name type="scientific">Bradyrhizobium lablabi</name>
    <dbReference type="NCBI Taxonomy" id="722472"/>
    <lineage>
        <taxon>Bacteria</taxon>
        <taxon>Pseudomonadati</taxon>
        <taxon>Pseudomonadota</taxon>
        <taxon>Alphaproteobacteria</taxon>
        <taxon>Hyphomicrobiales</taxon>
        <taxon>Nitrobacteraceae</taxon>
        <taxon>Bradyrhizobium</taxon>
    </lineage>
</organism>
<feature type="domain" description="Dystroglycan-type cadherin-like" evidence="1">
    <location>
        <begin position="458"/>
        <end position="548"/>
    </location>
</feature>
<dbReference type="SMART" id="SM00736">
    <property type="entry name" value="CADG"/>
    <property type="match status" value="9"/>
</dbReference>